<dbReference type="EMBL" id="KE504125">
    <property type="protein sequence ID" value="EPT04862.1"/>
    <property type="molecule type" value="Genomic_DNA"/>
</dbReference>
<dbReference type="AlphaFoldDB" id="S8EI85"/>
<dbReference type="Gene3D" id="2.170.15.10">
    <property type="entry name" value="Proaerolysin, chain A, domain 3"/>
    <property type="match status" value="1"/>
</dbReference>
<accession>S8EI85</accession>
<evidence type="ECO:0000313" key="1">
    <source>
        <dbReference type="EMBL" id="EPT04862.1"/>
    </source>
</evidence>
<keyword evidence="2" id="KW-1185">Reference proteome</keyword>
<dbReference type="OrthoDB" id="3224838at2759"/>
<organism evidence="1 2">
    <name type="scientific">Fomitopsis schrenkii</name>
    <name type="common">Brown rot fungus</name>
    <dbReference type="NCBI Taxonomy" id="2126942"/>
    <lineage>
        <taxon>Eukaryota</taxon>
        <taxon>Fungi</taxon>
        <taxon>Dikarya</taxon>
        <taxon>Basidiomycota</taxon>
        <taxon>Agaricomycotina</taxon>
        <taxon>Agaricomycetes</taxon>
        <taxon>Polyporales</taxon>
        <taxon>Fomitopsis</taxon>
    </lineage>
</organism>
<dbReference type="Proteomes" id="UP000015241">
    <property type="component" value="Unassembled WGS sequence"/>
</dbReference>
<reference evidence="1 2" key="1">
    <citation type="journal article" date="2012" name="Science">
        <title>The Paleozoic origin of enzymatic lignin decomposition reconstructed from 31 fungal genomes.</title>
        <authorList>
            <person name="Floudas D."/>
            <person name="Binder M."/>
            <person name="Riley R."/>
            <person name="Barry K."/>
            <person name="Blanchette R.A."/>
            <person name="Henrissat B."/>
            <person name="Martinez A.T."/>
            <person name="Otillar R."/>
            <person name="Spatafora J.W."/>
            <person name="Yadav J.S."/>
            <person name="Aerts A."/>
            <person name="Benoit I."/>
            <person name="Boyd A."/>
            <person name="Carlson A."/>
            <person name="Copeland A."/>
            <person name="Coutinho P.M."/>
            <person name="de Vries R.P."/>
            <person name="Ferreira P."/>
            <person name="Findley K."/>
            <person name="Foster B."/>
            <person name="Gaskell J."/>
            <person name="Glotzer D."/>
            <person name="Gorecki P."/>
            <person name="Heitman J."/>
            <person name="Hesse C."/>
            <person name="Hori C."/>
            <person name="Igarashi K."/>
            <person name="Jurgens J.A."/>
            <person name="Kallen N."/>
            <person name="Kersten P."/>
            <person name="Kohler A."/>
            <person name="Kuees U."/>
            <person name="Kumar T.K.A."/>
            <person name="Kuo A."/>
            <person name="LaButti K."/>
            <person name="Larrondo L.F."/>
            <person name="Lindquist E."/>
            <person name="Ling A."/>
            <person name="Lombard V."/>
            <person name="Lucas S."/>
            <person name="Lundell T."/>
            <person name="Martin R."/>
            <person name="McLaughlin D.J."/>
            <person name="Morgenstern I."/>
            <person name="Morin E."/>
            <person name="Murat C."/>
            <person name="Nagy L.G."/>
            <person name="Nolan M."/>
            <person name="Ohm R.A."/>
            <person name="Patyshakuliyeva A."/>
            <person name="Rokas A."/>
            <person name="Ruiz-Duenas F.J."/>
            <person name="Sabat G."/>
            <person name="Salamov A."/>
            <person name="Samejima M."/>
            <person name="Schmutz J."/>
            <person name="Slot J.C."/>
            <person name="St John F."/>
            <person name="Stenlid J."/>
            <person name="Sun H."/>
            <person name="Sun S."/>
            <person name="Syed K."/>
            <person name="Tsang A."/>
            <person name="Wiebenga A."/>
            <person name="Young D."/>
            <person name="Pisabarro A."/>
            <person name="Eastwood D.C."/>
            <person name="Martin F."/>
            <person name="Cullen D."/>
            <person name="Grigoriev I.V."/>
            <person name="Hibbett D.S."/>
        </authorList>
    </citation>
    <scope>NUCLEOTIDE SEQUENCE</scope>
    <source>
        <strain evidence="2">FP-58527</strain>
    </source>
</reference>
<sequence length="138" mass="15048">MSETETHTSTWDYTIGFTITIGASFSGEPRPVCCVVFMEATFKLDTAIKSEWKWGGSNSFSKSWKASFPAKAGPGETVSAISTVIRGQLEVPYTKDTNGGHHARYVAWSVHLGPPSHGIHRRQEVMAVASDSAPELFL</sequence>
<protein>
    <submittedName>
        <fullName evidence="1">Hemolytic lectin LSLa</fullName>
    </submittedName>
</protein>
<dbReference type="SUPFAM" id="SSF56973">
    <property type="entry name" value="Aerolisin/ETX pore-forming domain"/>
    <property type="match status" value="1"/>
</dbReference>
<dbReference type="HOGENOM" id="CLU_1855320_0_0_1"/>
<gene>
    <name evidence="1" type="ORF">FOMPIDRAFT_281656</name>
</gene>
<evidence type="ECO:0000313" key="2">
    <source>
        <dbReference type="Proteomes" id="UP000015241"/>
    </source>
</evidence>
<dbReference type="GO" id="GO:0030246">
    <property type="term" value="F:carbohydrate binding"/>
    <property type="evidence" value="ECO:0007669"/>
    <property type="project" value="UniProtKB-KW"/>
</dbReference>
<name>S8EI85_FOMSC</name>
<keyword evidence="1" id="KW-0430">Lectin</keyword>
<proteinExistence type="predicted"/>
<dbReference type="InParanoid" id="S8EI85"/>